<dbReference type="InterPro" id="IPR052016">
    <property type="entry name" value="Bact_Sigma-Reg"/>
</dbReference>
<dbReference type="RefSeq" id="WP_069467062.1">
    <property type="nucleotide sequence ID" value="NZ_FODD01000017.1"/>
</dbReference>
<dbReference type="GO" id="GO:0016791">
    <property type="term" value="F:phosphatase activity"/>
    <property type="evidence" value="ECO:0007669"/>
    <property type="project" value="TreeGrafter"/>
</dbReference>
<feature type="transmembrane region" description="Helical" evidence="2">
    <location>
        <begin position="78"/>
        <end position="98"/>
    </location>
</feature>
<keyword evidence="5" id="KW-1185">Reference proteome</keyword>
<accession>A0A1H8LVA0</accession>
<dbReference type="Gene3D" id="3.60.40.10">
    <property type="entry name" value="PPM-type phosphatase domain"/>
    <property type="match status" value="1"/>
</dbReference>
<dbReference type="SUPFAM" id="SSF81606">
    <property type="entry name" value="PP2C-like"/>
    <property type="match status" value="1"/>
</dbReference>
<protein>
    <submittedName>
        <fullName evidence="4">Serine phosphatase RsbU, regulator of sigma subunit</fullName>
    </submittedName>
</protein>
<proteinExistence type="predicted"/>
<keyword evidence="2" id="KW-0472">Membrane</keyword>
<dbReference type="STRING" id="310780.SAMN05216267_101713"/>
<dbReference type="PROSITE" id="PS51746">
    <property type="entry name" value="PPM_2"/>
    <property type="match status" value="1"/>
</dbReference>
<dbReference type="InterPro" id="IPR001932">
    <property type="entry name" value="PPM-type_phosphatase-like_dom"/>
</dbReference>
<evidence type="ECO:0000256" key="2">
    <source>
        <dbReference type="SAM" id="Phobius"/>
    </source>
</evidence>
<dbReference type="PANTHER" id="PTHR43156:SF2">
    <property type="entry name" value="STAGE II SPORULATION PROTEIN E"/>
    <property type="match status" value="1"/>
</dbReference>
<keyword evidence="2" id="KW-0812">Transmembrane</keyword>
<reference evidence="4 5" key="1">
    <citation type="submission" date="2016-10" db="EMBL/GenBank/DDBJ databases">
        <authorList>
            <person name="de Groot N.N."/>
        </authorList>
    </citation>
    <scope>NUCLEOTIDE SEQUENCE [LARGE SCALE GENOMIC DNA]</scope>
    <source>
        <strain evidence="4 5">CGMCC 4.2026</strain>
    </source>
</reference>
<keyword evidence="1" id="KW-0378">Hydrolase</keyword>
<keyword evidence="2" id="KW-1133">Transmembrane helix</keyword>
<dbReference type="PANTHER" id="PTHR43156">
    <property type="entry name" value="STAGE II SPORULATION PROTEIN E-RELATED"/>
    <property type="match status" value="1"/>
</dbReference>
<dbReference type="AlphaFoldDB" id="A0A1H8LVA0"/>
<dbReference type="InterPro" id="IPR036457">
    <property type="entry name" value="PPM-type-like_dom_sf"/>
</dbReference>
<feature type="domain" description="PPM-type phosphatase" evidence="3">
    <location>
        <begin position="149"/>
        <end position="369"/>
    </location>
</feature>
<dbReference type="Proteomes" id="UP000181951">
    <property type="component" value="Unassembled WGS sequence"/>
</dbReference>
<feature type="transmembrane region" description="Helical" evidence="2">
    <location>
        <begin position="35"/>
        <end position="66"/>
    </location>
</feature>
<organism evidence="4 5">
    <name type="scientific">Actinacidiphila rubida</name>
    <dbReference type="NCBI Taxonomy" id="310780"/>
    <lineage>
        <taxon>Bacteria</taxon>
        <taxon>Bacillati</taxon>
        <taxon>Actinomycetota</taxon>
        <taxon>Actinomycetes</taxon>
        <taxon>Kitasatosporales</taxon>
        <taxon>Streptomycetaceae</taxon>
        <taxon>Actinacidiphila</taxon>
    </lineage>
</organism>
<dbReference type="SMART" id="SM00331">
    <property type="entry name" value="PP2C_SIG"/>
    <property type="match status" value="1"/>
</dbReference>
<gene>
    <name evidence="4" type="ORF">SAMN05216267_101713</name>
</gene>
<dbReference type="EMBL" id="FODD01000017">
    <property type="protein sequence ID" value="SEO08806.1"/>
    <property type="molecule type" value="Genomic_DNA"/>
</dbReference>
<name>A0A1H8LVA0_9ACTN</name>
<sequence length="371" mass="39266">MLRSPWARLAAPLAFVALLLGGDLAGGTSIRIGGLMIAVPALCAVFLGPRQVLFVTVVTFGCVIIAAEDNHQFDSANFPVVIGTVVLIGVGAVTAASIRARRERQLAQARWVATVAQQVLLRPLPARLGTLSLASLYMAAEEEAAIGGDLYAATVLDSGEPRLMIGDVQGKGLGAVEVAGFLMTGFRRAARRRVKLADLPDYLDRRLREDLLDLAETAPPAPEGVRAAPRSGPRLLEGFVTAVVVDVDDGGRRLRVANCGHPPPLLLHGGTVRRLVPEVPALPLGLGDIGEERHDVDTYALDPGDVLLLYTDGVTEARDPDGAFYPLADRLGAWSADPPEALLRHLREDLLLHAAGSLGDDVAMVAVQRPA</sequence>
<evidence type="ECO:0000313" key="4">
    <source>
        <dbReference type="EMBL" id="SEO08806.1"/>
    </source>
</evidence>
<dbReference type="Pfam" id="PF07228">
    <property type="entry name" value="SpoIIE"/>
    <property type="match status" value="1"/>
</dbReference>
<evidence type="ECO:0000256" key="1">
    <source>
        <dbReference type="ARBA" id="ARBA00022801"/>
    </source>
</evidence>
<evidence type="ECO:0000313" key="5">
    <source>
        <dbReference type="Proteomes" id="UP000181951"/>
    </source>
</evidence>
<evidence type="ECO:0000259" key="3">
    <source>
        <dbReference type="PROSITE" id="PS51746"/>
    </source>
</evidence>